<protein>
    <submittedName>
        <fullName evidence="1">Uncharacterized protein</fullName>
    </submittedName>
</protein>
<keyword evidence="2" id="KW-1185">Reference proteome</keyword>
<organism evidence="1 2">
    <name type="scientific">Oceanobacillus kapialis</name>
    <dbReference type="NCBI Taxonomy" id="481353"/>
    <lineage>
        <taxon>Bacteria</taxon>
        <taxon>Bacillati</taxon>
        <taxon>Bacillota</taxon>
        <taxon>Bacilli</taxon>
        <taxon>Bacillales</taxon>
        <taxon>Bacillaceae</taxon>
        <taxon>Oceanobacillus</taxon>
    </lineage>
</organism>
<dbReference type="Proteomes" id="UP001597451">
    <property type="component" value="Unassembled WGS sequence"/>
</dbReference>
<sequence length="108" mass="13478">MYELLLIFAVIGLMWLFREKQESVTIYQGDESSLNEASEYYWILRDNNIPFKYHIPYNWENFYQFGYKKSPVYIKVRKNDVIKARRIIWCHWKEKREMERNIKESRIK</sequence>
<dbReference type="RefSeq" id="WP_379562900.1">
    <property type="nucleotide sequence ID" value="NZ_JBHUMX010000041.1"/>
</dbReference>
<dbReference type="EMBL" id="JBHUMX010000041">
    <property type="protein sequence ID" value="MFD2630048.1"/>
    <property type="molecule type" value="Genomic_DNA"/>
</dbReference>
<accession>A0ABW5Q337</accession>
<reference evidence="2" key="1">
    <citation type="journal article" date="2019" name="Int. J. Syst. Evol. Microbiol.">
        <title>The Global Catalogue of Microorganisms (GCM) 10K type strain sequencing project: providing services to taxonomists for standard genome sequencing and annotation.</title>
        <authorList>
            <consortium name="The Broad Institute Genomics Platform"/>
            <consortium name="The Broad Institute Genome Sequencing Center for Infectious Disease"/>
            <person name="Wu L."/>
            <person name="Ma J."/>
        </authorList>
    </citation>
    <scope>NUCLEOTIDE SEQUENCE [LARGE SCALE GENOMIC DNA]</scope>
    <source>
        <strain evidence="2">TISTR 1858</strain>
    </source>
</reference>
<evidence type="ECO:0000313" key="2">
    <source>
        <dbReference type="Proteomes" id="UP001597451"/>
    </source>
</evidence>
<proteinExistence type="predicted"/>
<comment type="caution">
    <text evidence="1">The sequence shown here is derived from an EMBL/GenBank/DDBJ whole genome shotgun (WGS) entry which is preliminary data.</text>
</comment>
<evidence type="ECO:0000313" key="1">
    <source>
        <dbReference type="EMBL" id="MFD2630048.1"/>
    </source>
</evidence>
<gene>
    <name evidence="1" type="ORF">ACFSUN_14775</name>
</gene>
<name>A0ABW5Q337_9BACI</name>